<keyword evidence="2" id="KW-1185">Reference proteome</keyword>
<reference evidence="1" key="1">
    <citation type="submission" date="2022-10" db="EMBL/GenBank/DDBJ databases">
        <title>Culturing micro-colonial fungi from biological soil crusts in the Mojave desert and describing Neophaeococcomyces mojavensis, and introducing the new genera and species Taxawa tesnikishii.</title>
        <authorList>
            <person name="Kurbessoian T."/>
            <person name="Stajich J.E."/>
        </authorList>
    </citation>
    <scope>NUCLEOTIDE SEQUENCE</scope>
    <source>
        <strain evidence="1">JES_112</strain>
    </source>
</reference>
<protein>
    <submittedName>
        <fullName evidence="1">Uncharacterized protein</fullName>
    </submittedName>
</protein>
<accession>A0ACC2ZVD6</accession>
<dbReference type="Proteomes" id="UP001172386">
    <property type="component" value="Unassembled WGS sequence"/>
</dbReference>
<name>A0ACC2ZVD6_9EURO</name>
<sequence length="620" mass="68465">MAAPIPKLALPNPHFRKPSLSTSLATEDSIRNSFMDNTVPVPTIPKEHQSQRFESPPLSPPLDIGQAITTESPIDGMPQASVPSSAAQRYVPKPFSARTSSLSPPPASNDSGYNSSSPSNGKSPVVPIRSMFPVYNTAVPLSQQNYYPQRPMPTITNPHVRSTRQDYPSPLSTPRIYSPAPASIANFPLHSLAPRMSSPEELSNLWEATHGMEPNPRITSYDLELARTEEATFTFGSDPTRPFYSLITYDTNEIALSKTSPRKQMVACEVSINTIESAARRAPPNDGLVTFIFPKMAAMLAINQSTELAQKHGLAPTHRDEVQAAAVRRAASQEACKLRWNACAQHYELEHPALGRRVRGPDFAKSPQSGITPSAAFGARHVLDILVSSPNGRTLPVITVANPKESDLESTNSPSIQGIRMSTLPQIDTDNSLVILDFNTRIMHINANQILECVPSLFAIDSIISAVMTVAIADEVTNPVMAAMEIWQPKPTRAIVFYATVAEREEAEEEARTLAEMHEKDIKRKQPGPKTHRKWFSSSKEKQPKQKKKQQVVMREFDLEKLGHYQSGDRKGQELPGVVRLILSIMVGGLKFVVWFLTLIVHFISWLLVTTTRGVTSEKF</sequence>
<evidence type="ECO:0000313" key="1">
    <source>
        <dbReference type="EMBL" id="KAJ9651405.1"/>
    </source>
</evidence>
<dbReference type="EMBL" id="JAPDRQ010000259">
    <property type="protein sequence ID" value="KAJ9651405.1"/>
    <property type="molecule type" value="Genomic_DNA"/>
</dbReference>
<proteinExistence type="predicted"/>
<comment type="caution">
    <text evidence="1">The sequence shown here is derived from an EMBL/GenBank/DDBJ whole genome shotgun (WGS) entry which is preliminary data.</text>
</comment>
<evidence type="ECO:0000313" key="2">
    <source>
        <dbReference type="Proteomes" id="UP001172386"/>
    </source>
</evidence>
<gene>
    <name evidence="1" type="ORF">H2198_009320</name>
</gene>
<organism evidence="1 2">
    <name type="scientific">Neophaeococcomyces mojaviensis</name>
    <dbReference type="NCBI Taxonomy" id="3383035"/>
    <lineage>
        <taxon>Eukaryota</taxon>
        <taxon>Fungi</taxon>
        <taxon>Dikarya</taxon>
        <taxon>Ascomycota</taxon>
        <taxon>Pezizomycotina</taxon>
        <taxon>Eurotiomycetes</taxon>
        <taxon>Chaetothyriomycetidae</taxon>
        <taxon>Chaetothyriales</taxon>
        <taxon>Chaetothyriales incertae sedis</taxon>
        <taxon>Neophaeococcomyces</taxon>
    </lineage>
</organism>